<dbReference type="OrthoDB" id="505370at2"/>
<protein>
    <submittedName>
        <fullName evidence="3">Indoleamine 2,3-dioxygenase</fullName>
    </submittedName>
</protein>
<keyword evidence="2" id="KW-0408">Iron</keyword>
<sequence length="387" mass="43204">MHLSDYGMSRERGYLSHYEIDEVTLPSLFDGVVQAAGTLSGLLTTGRVRHWLGQLADPGLEQWAREAAEEEVRTAMVHYSFLVQAYVWGEPAAPEFLPANLARPMVAVADRLGQAPLLPYSGYVLDNWYRADKSGPIDLSNIIMHQNFLGGEDENWFVLVHVAIEAEAGVLLDNATKLVEIAKQGDAAEAERLLVEMDAAWERIYGHFARMPERCDPYMYFHRVRPYIHGWANNPALDGGLVYQGVEKFGGQPQAFRGQTGSQSSIVPAMDALFQVGHSDDPLKHFLTELHQYRPVPHRRFIEDLAAKSTLRDFVASINSPSLTAAFNACVEQAARFRTRHLEYAASYINKQMGSIAGNDPDVGTGGTPFMKYLKKHRDENRAQVIA</sequence>
<dbReference type="GO" id="GO:0046872">
    <property type="term" value="F:metal ion binding"/>
    <property type="evidence" value="ECO:0007669"/>
    <property type="project" value="UniProtKB-KW"/>
</dbReference>
<dbReference type="SUPFAM" id="SSF140959">
    <property type="entry name" value="Indolic compounds 2,3-dioxygenase-like"/>
    <property type="match status" value="1"/>
</dbReference>
<name>A0A6I4SVI1_9SPHN</name>
<dbReference type="Gene3D" id="1.20.58.480">
    <property type="match status" value="1"/>
</dbReference>
<dbReference type="Pfam" id="PF01231">
    <property type="entry name" value="IDO"/>
    <property type="match status" value="1"/>
</dbReference>
<dbReference type="Proteomes" id="UP000433652">
    <property type="component" value="Unassembled WGS sequence"/>
</dbReference>
<dbReference type="PANTHER" id="PTHR28657">
    <property type="entry name" value="INDOLEAMINE 2,3-DIOXYGENASE"/>
    <property type="match status" value="1"/>
</dbReference>
<comment type="caution">
    <text evidence="3">The sequence shown here is derived from an EMBL/GenBank/DDBJ whole genome shotgun (WGS) entry which is preliminary data.</text>
</comment>
<accession>A0A6I4SVI1</accession>
<dbReference type="RefSeq" id="WP_159792657.1">
    <property type="nucleotide sequence ID" value="NZ_WTYM01000030.1"/>
</dbReference>
<dbReference type="GO" id="GO:0020037">
    <property type="term" value="F:heme binding"/>
    <property type="evidence" value="ECO:0007669"/>
    <property type="project" value="InterPro"/>
</dbReference>
<dbReference type="InterPro" id="IPR037217">
    <property type="entry name" value="Trp/Indoleamine_2_3_dOase-like"/>
</dbReference>
<keyword evidence="3" id="KW-0560">Oxidoreductase</keyword>
<reference evidence="3 4" key="1">
    <citation type="submission" date="2019-12" db="EMBL/GenBank/DDBJ databases">
        <title>Genomic-based taxomic classification of the family Erythrobacteraceae.</title>
        <authorList>
            <person name="Xu L."/>
        </authorList>
    </citation>
    <scope>NUCLEOTIDE SEQUENCE [LARGE SCALE GENOMIC DNA]</scope>
    <source>
        <strain evidence="3 4">MCCC 1K01500</strain>
    </source>
</reference>
<dbReference type="PANTHER" id="PTHR28657:SF5">
    <property type="entry name" value="INDOLEAMINE 2,3-DIOXYGENASE"/>
    <property type="match status" value="1"/>
</dbReference>
<dbReference type="EMBL" id="WTYM01000030">
    <property type="protein sequence ID" value="MXO58826.1"/>
    <property type="molecule type" value="Genomic_DNA"/>
</dbReference>
<evidence type="ECO:0000313" key="3">
    <source>
        <dbReference type="EMBL" id="MXO58826.1"/>
    </source>
</evidence>
<evidence type="ECO:0000313" key="4">
    <source>
        <dbReference type="Proteomes" id="UP000433652"/>
    </source>
</evidence>
<keyword evidence="4" id="KW-1185">Reference proteome</keyword>
<gene>
    <name evidence="3" type="ORF">GRI89_04635</name>
</gene>
<dbReference type="AlphaFoldDB" id="A0A6I4SVI1"/>
<dbReference type="GO" id="GO:0051213">
    <property type="term" value="F:dioxygenase activity"/>
    <property type="evidence" value="ECO:0007669"/>
    <property type="project" value="UniProtKB-KW"/>
</dbReference>
<evidence type="ECO:0000256" key="2">
    <source>
        <dbReference type="ARBA" id="ARBA00023004"/>
    </source>
</evidence>
<proteinExistence type="predicted"/>
<dbReference type="InterPro" id="IPR000898">
    <property type="entry name" value="Indolamine_dOase"/>
</dbReference>
<keyword evidence="3" id="KW-0223">Dioxygenase</keyword>
<organism evidence="3 4">
    <name type="scientific">Croceibacterium salegens</name>
    <dbReference type="NCBI Taxonomy" id="1737568"/>
    <lineage>
        <taxon>Bacteria</taxon>
        <taxon>Pseudomonadati</taxon>
        <taxon>Pseudomonadota</taxon>
        <taxon>Alphaproteobacteria</taxon>
        <taxon>Sphingomonadales</taxon>
        <taxon>Erythrobacteraceae</taxon>
        <taxon>Croceibacterium</taxon>
    </lineage>
</organism>
<dbReference type="GO" id="GO:0019441">
    <property type="term" value="P:L-tryptophan catabolic process to kynurenine"/>
    <property type="evidence" value="ECO:0007669"/>
    <property type="project" value="InterPro"/>
</dbReference>
<keyword evidence="1" id="KW-0479">Metal-binding</keyword>
<evidence type="ECO:0000256" key="1">
    <source>
        <dbReference type="ARBA" id="ARBA00022723"/>
    </source>
</evidence>